<dbReference type="PROSITE" id="PS50076">
    <property type="entry name" value="DNAJ_2"/>
    <property type="match status" value="1"/>
</dbReference>
<comment type="caution">
    <text evidence="3">The sequence shown here is derived from an EMBL/GenBank/DDBJ whole genome shotgun (WGS) entry which is preliminary data.</text>
</comment>
<protein>
    <recommendedName>
        <fullName evidence="2">J domain-containing protein</fullName>
    </recommendedName>
</protein>
<dbReference type="InterPro" id="IPR001623">
    <property type="entry name" value="DnaJ_domain"/>
</dbReference>
<dbReference type="InterPro" id="IPR036869">
    <property type="entry name" value="J_dom_sf"/>
</dbReference>
<dbReference type="Gene3D" id="1.10.287.110">
    <property type="entry name" value="DnaJ domain"/>
    <property type="match status" value="1"/>
</dbReference>
<dbReference type="Proteomes" id="UP001321125">
    <property type="component" value="Unassembled WGS sequence"/>
</dbReference>
<dbReference type="EMBL" id="JAKNQU010000002">
    <property type="protein sequence ID" value="MCZ0926483.1"/>
    <property type="molecule type" value="Genomic_DNA"/>
</dbReference>
<dbReference type="RefSeq" id="WP_268901314.1">
    <property type="nucleotide sequence ID" value="NZ_JAKNQT010000001.1"/>
</dbReference>
<dbReference type="SUPFAM" id="SSF46565">
    <property type="entry name" value="Chaperone J-domain"/>
    <property type="match status" value="1"/>
</dbReference>
<reference evidence="3 4" key="1">
    <citation type="submission" date="2022-02" db="EMBL/GenBank/DDBJ databases">
        <title>Study of halophilic communities from a Mexican lake.</title>
        <authorList>
            <person name="Hernandez-Soto L.M."/>
            <person name="Martinez-Abarca F."/>
            <person name="Ramirez-Saad H.C."/>
            <person name="Aguirre-Garrido J.F."/>
        </authorList>
    </citation>
    <scope>NUCLEOTIDE SEQUENCE [LARGE SCALE GENOMIC DNA]</scope>
    <source>
        <strain evidence="3 4">Hjan13</strain>
    </source>
</reference>
<keyword evidence="1" id="KW-0143">Chaperone</keyword>
<evidence type="ECO:0000313" key="3">
    <source>
        <dbReference type="EMBL" id="MCZ0926483.1"/>
    </source>
</evidence>
<sequence length="351" mass="39459">MKDFYLSVCRITPAASPSELITWAERDGGYLWCVWDIAPSQDVKRAPMTSGYSSTADDVVATASMLGMAKRLRLNPGHHINELVADLVADTRPFYSQSGRRWAVWASTISYLLNQSPLSMRDCESGTPGSVLVSGATAKRPASYLQRYLHRQRIAGRIGAGKHKAPLPVDLLYARDRYGRDTYHRVIRKTPKHVLADIMPFTPGAAFIHPQWRQHIIDIATLPRERLESLGEVDHRPSNRTYSLRPPPGFSLYDEDDDPDFDAFMNEDHPTESHHPHYRYETPRIIELPESALKWALSVLSLPDLPSSAPALKAAFRRAAHVSHPDRGGNAADFHAVRAAYEYLIELKATR</sequence>
<name>A0ABT4ITD0_9GAMM</name>
<accession>A0ABT4ITD0</accession>
<organism evidence="3 4">
    <name type="scientific">Vreelandella janggokensis</name>
    <dbReference type="NCBI Taxonomy" id="370767"/>
    <lineage>
        <taxon>Bacteria</taxon>
        <taxon>Pseudomonadati</taxon>
        <taxon>Pseudomonadota</taxon>
        <taxon>Gammaproteobacteria</taxon>
        <taxon>Oceanospirillales</taxon>
        <taxon>Halomonadaceae</taxon>
        <taxon>Vreelandella</taxon>
    </lineage>
</organism>
<proteinExistence type="predicted"/>
<feature type="domain" description="J" evidence="2">
    <location>
        <begin position="295"/>
        <end position="351"/>
    </location>
</feature>
<keyword evidence="4" id="KW-1185">Reference proteome</keyword>
<evidence type="ECO:0000259" key="2">
    <source>
        <dbReference type="PROSITE" id="PS50076"/>
    </source>
</evidence>
<evidence type="ECO:0000313" key="4">
    <source>
        <dbReference type="Proteomes" id="UP001321125"/>
    </source>
</evidence>
<evidence type="ECO:0000256" key="1">
    <source>
        <dbReference type="ARBA" id="ARBA00023186"/>
    </source>
</evidence>
<gene>
    <name evidence="3" type="ORF">L0635_05220</name>
</gene>